<feature type="compositionally biased region" description="Low complexity" evidence="1">
    <location>
        <begin position="253"/>
        <end position="267"/>
    </location>
</feature>
<evidence type="ECO:0000256" key="1">
    <source>
        <dbReference type="SAM" id="MobiDB-lite"/>
    </source>
</evidence>
<dbReference type="EMBL" id="BRXY01000395">
    <property type="protein sequence ID" value="GMH92137.1"/>
    <property type="molecule type" value="Genomic_DNA"/>
</dbReference>
<keyword evidence="3" id="KW-1185">Reference proteome</keyword>
<evidence type="ECO:0000313" key="3">
    <source>
        <dbReference type="Proteomes" id="UP001165085"/>
    </source>
</evidence>
<proteinExistence type="predicted"/>
<dbReference type="Proteomes" id="UP001165085">
    <property type="component" value="Unassembled WGS sequence"/>
</dbReference>
<evidence type="ECO:0000313" key="2">
    <source>
        <dbReference type="EMBL" id="GMH92137.1"/>
    </source>
</evidence>
<reference evidence="3" key="1">
    <citation type="journal article" date="2023" name="Commun. Biol.">
        <title>Genome analysis of Parmales, the sister group of diatoms, reveals the evolutionary specialization of diatoms from phago-mixotrophs to photoautotrophs.</title>
        <authorList>
            <person name="Ban H."/>
            <person name="Sato S."/>
            <person name="Yoshikawa S."/>
            <person name="Yamada K."/>
            <person name="Nakamura Y."/>
            <person name="Ichinomiya M."/>
            <person name="Sato N."/>
            <person name="Blanc-Mathieu R."/>
            <person name="Endo H."/>
            <person name="Kuwata A."/>
            <person name="Ogata H."/>
        </authorList>
    </citation>
    <scope>NUCLEOTIDE SEQUENCE [LARGE SCALE GENOMIC DNA]</scope>
    <source>
        <strain evidence="3">NIES 3701</strain>
    </source>
</reference>
<feature type="region of interest" description="Disordered" evidence="1">
    <location>
        <begin position="239"/>
        <end position="296"/>
    </location>
</feature>
<sequence>MANVPFASDVASLYDSFKAEDAVLSYSLLFGNNQGMNQSFVYESWEDLNTDRKYQRWLCKKNYSAAIQRAALQQATLPASEWIKKLTREDGETLRYREFDEETNLPTHDWKGDLLTRAQILTAKKDFRQQQKLFEERQWKCSSWDESQPGVHMLKKRNVLLELRSNVRKWDLERRRIALLNDNLPPKPEDATILKNAFERARKYDTDRRNAASAKKTMLAMLAAENKLDELLVTLDKKDKEKNTTSLPENEKTTTTTNNNSNNNNTEANKENSLKQTQNHKHKYGKIDPSIPSKRFDPNPKPWLKWTSTRYEVFRTRRDKSHNIVDTNREKQYNLKRTQKPTVKSKLKTRWLPPPPI</sequence>
<dbReference type="OrthoDB" id="10439341at2759"/>
<organism evidence="2 3">
    <name type="scientific">Triparma strigata</name>
    <dbReference type="NCBI Taxonomy" id="1606541"/>
    <lineage>
        <taxon>Eukaryota</taxon>
        <taxon>Sar</taxon>
        <taxon>Stramenopiles</taxon>
        <taxon>Ochrophyta</taxon>
        <taxon>Bolidophyceae</taxon>
        <taxon>Parmales</taxon>
        <taxon>Triparmaceae</taxon>
        <taxon>Triparma</taxon>
    </lineage>
</organism>
<name>A0A9W7BQZ9_9STRA</name>
<gene>
    <name evidence="2" type="ORF">TrST_g6590</name>
</gene>
<dbReference type="AlphaFoldDB" id="A0A9W7BQZ9"/>
<comment type="caution">
    <text evidence="2">The sequence shown here is derived from an EMBL/GenBank/DDBJ whole genome shotgun (WGS) entry which is preliminary data.</text>
</comment>
<accession>A0A9W7BQZ9</accession>
<protein>
    <submittedName>
        <fullName evidence="2">Uncharacterized protein</fullName>
    </submittedName>
</protein>